<dbReference type="GO" id="GO:0004222">
    <property type="term" value="F:metalloendopeptidase activity"/>
    <property type="evidence" value="ECO:0007669"/>
    <property type="project" value="InterPro"/>
</dbReference>
<sequence length="595" mass="62191">MVGTFTWLLVALIAVSVIAMWAERTGRLPESVNVSGPLITLHTGRGRDLLDRLAGPKRLWRAWGNLGLGFAAVVAVAMFGVIGTSIANLLQNPSIQLDYQPRHMLVIPGVNEYLPLAAAPAIVAALLVALVVHEGGHGLLCRVEDIDIDSLGLVFLGPIPMGAFVAPDEDSQIAADRGAQARMFAAGVTNNLAITIVALLLLFGPVMGSVAVADGVPVGQTYRGSPADEAGLTFGDRITSVEGEAVADRDAFDAALANESDRRVTVGLADGREVALDRSVMLVRAVPAVFEPINTSGGPTIHAVNGTTVRTTAEFEAAVENHSLARIETSGGTATVPIGALAAGVDPDGPFGTATGLGTDDPVVITRLGGERVVSYEAFIDRFRAPNFAPEDRVDIEYYRLDGGRETATVRLGADAENASDPHLGVGGLRPGYSSAGVGEVGLETYPAERYAATLTSETPLADLVSGDFLLRLGAILFLPFVAMLPMSAGEGFAGFIDPVANFYVIEGPLAGLGGLVFTLANVLFWTGWVNVNLAFFNCIPAFPLDGGHLLRVGTEGVLSRTRFNSRSAVRVVTTTIGLVMGAGLLVMLFGPMLL</sequence>
<dbReference type="EMBL" id="CP028858">
    <property type="protein sequence ID" value="AWB27813.1"/>
    <property type="molecule type" value="Genomic_DNA"/>
</dbReference>
<protein>
    <submittedName>
        <fullName evidence="7">Metalloprotease</fullName>
    </submittedName>
</protein>
<dbReference type="SUPFAM" id="SSF50156">
    <property type="entry name" value="PDZ domain-like"/>
    <property type="match status" value="1"/>
</dbReference>
<feature type="transmembrane region" description="Helical" evidence="5">
    <location>
        <begin position="572"/>
        <end position="594"/>
    </location>
</feature>
<dbReference type="InterPro" id="IPR001478">
    <property type="entry name" value="PDZ"/>
</dbReference>
<feature type="transmembrane region" description="Helical" evidence="5">
    <location>
        <begin position="6"/>
        <end position="22"/>
    </location>
</feature>
<feature type="transmembrane region" description="Helical" evidence="5">
    <location>
        <begin position="192"/>
        <end position="213"/>
    </location>
</feature>
<dbReference type="KEGG" id="harc:HARCEL1_08865"/>
<evidence type="ECO:0000259" key="6">
    <source>
        <dbReference type="SMART" id="SM00228"/>
    </source>
</evidence>
<dbReference type="GeneID" id="36512614"/>
<evidence type="ECO:0000256" key="1">
    <source>
        <dbReference type="ARBA" id="ARBA00004127"/>
    </source>
</evidence>
<keyword evidence="3 5" id="KW-1133">Transmembrane helix</keyword>
<proteinExistence type="predicted"/>
<dbReference type="InterPro" id="IPR001193">
    <property type="entry name" value="MBTPS2"/>
</dbReference>
<dbReference type="AlphaFoldDB" id="A0A2R4X257"/>
<keyword evidence="2 5" id="KW-0812">Transmembrane</keyword>
<dbReference type="InterPro" id="IPR041489">
    <property type="entry name" value="PDZ_6"/>
</dbReference>
<evidence type="ECO:0000313" key="8">
    <source>
        <dbReference type="Proteomes" id="UP000244727"/>
    </source>
</evidence>
<evidence type="ECO:0000256" key="2">
    <source>
        <dbReference type="ARBA" id="ARBA00022692"/>
    </source>
</evidence>
<feature type="transmembrane region" description="Helical" evidence="5">
    <location>
        <begin position="501"/>
        <end position="526"/>
    </location>
</feature>
<feature type="transmembrane region" description="Helical" evidence="5">
    <location>
        <begin position="469"/>
        <end position="489"/>
    </location>
</feature>
<dbReference type="GO" id="GO:0031293">
    <property type="term" value="P:membrane protein intracellular domain proteolysis"/>
    <property type="evidence" value="ECO:0007669"/>
    <property type="project" value="TreeGrafter"/>
</dbReference>
<feature type="transmembrane region" description="Helical" evidence="5">
    <location>
        <begin position="113"/>
        <end position="132"/>
    </location>
</feature>
<feature type="transmembrane region" description="Helical" evidence="5">
    <location>
        <begin position="66"/>
        <end position="90"/>
    </location>
</feature>
<reference evidence="7 8" key="1">
    <citation type="submission" date="2018-04" db="EMBL/GenBank/DDBJ databases">
        <title>Halococcoides cellulosivorans gen. nov., sp. nov., an extremely halophilic cellulose-utilizing haloarchaeon from hypersaline lakes.</title>
        <authorList>
            <person name="Sorokin D.Y."/>
            <person name="Toshchakov S.V."/>
            <person name="Samarov N.I."/>
            <person name="Korzhenkov A."/>
            <person name="Kublanov I.V."/>
        </authorList>
    </citation>
    <scope>NUCLEOTIDE SEQUENCE [LARGE SCALE GENOMIC DNA]</scope>
    <source>
        <strain evidence="7 8">HArcel1</strain>
    </source>
</reference>
<dbReference type="Pfam" id="PF02163">
    <property type="entry name" value="Peptidase_M50"/>
    <property type="match status" value="1"/>
</dbReference>
<evidence type="ECO:0000256" key="3">
    <source>
        <dbReference type="ARBA" id="ARBA00022989"/>
    </source>
</evidence>
<keyword evidence="4 5" id="KW-0472">Membrane</keyword>
<evidence type="ECO:0000256" key="5">
    <source>
        <dbReference type="SAM" id="Phobius"/>
    </source>
</evidence>
<dbReference type="GO" id="GO:0005737">
    <property type="term" value="C:cytoplasm"/>
    <property type="evidence" value="ECO:0007669"/>
    <property type="project" value="TreeGrafter"/>
</dbReference>
<name>A0A2R4X257_9EURY</name>
<keyword evidence="7" id="KW-0378">Hydrolase</keyword>
<dbReference type="InterPro" id="IPR036034">
    <property type="entry name" value="PDZ_sf"/>
</dbReference>
<keyword evidence="7" id="KW-0482">Metalloprotease</keyword>
<dbReference type="PANTHER" id="PTHR13325">
    <property type="entry name" value="PROTEASE M50 MEMBRANE-BOUND TRANSCRIPTION FACTOR SITE 2 PROTEASE"/>
    <property type="match status" value="1"/>
</dbReference>
<evidence type="ECO:0000256" key="4">
    <source>
        <dbReference type="ARBA" id="ARBA00023136"/>
    </source>
</evidence>
<keyword evidence="7" id="KW-0645">Protease</keyword>
<dbReference type="Gene3D" id="2.30.42.10">
    <property type="match status" value="2"/>
</dbReference>
<dbReference type="InterPro" id="IPR008915">
    <property type="entry name" value="Peptidase_M50"/>
</dbReference>
<organism evidence="7 8">
    <name type="scientific">Halococcoides cellulosivorans</name>
    <dbReference type="NCBI Taxonomy" id="1679096"/>
    <lineage>
        <taxon>Archaea</taxon>
        <taxon>Methanobacteriati</taxon>
        <taxon>Methanobacteriota</taxon>
        <taxon>Stenosarchaea group</taxon>
        <taxon>Halobacteria</taxon>
        <taxon>Halobacteriales</taxon>
        <taxon>Haloarculaceae</taxon>
        <taxon>Halococcoides</taxon>
    </lineage>
</organism>
<dbReference type="RefSeq" id="WP_108382537.1">
    <property type="nucleotide sequence ID" value="NZ_CP028858.1"/>
</dbReference>
<dbReference type="Pfam" id="PF17820">
    <property type="entry name" value="PDZ_6"/>
    <property type="match status" value="1"/>
</dbReference>
<dbReference type="GO" id="GO:0016020">
    <property type="term" value="C:membrane"/>
    <property type="evidence" value="ECO:0007669"/>
    <property type="project" value="InterPro"/>
</dbReference>
<comment type="subcellular location">
    <subcellularLocation>
        <location evidence="1">Endomembrane system</location>
        <topology evidence="1">Multi-pass membrane protein</topology>
    </subcellularLocation>
</comment>
<dbReference type="SMART" id="SM00228">
    <property type="entry name" value="PDZ"/>
    <property type="match status" value="1"/>
</dbReference>
<dbReference type="PANTHER" id="PTHR13325:SF3">
    <property type="entry name" value="MEMBRANE-BOUND TRANSCRIPTION FACTOR SITE-2 PROTEASE"/>
    <property type="match status" value="1"/>
</dbReference>
<gene>
    <name evidence="7" type="ORF">HARCEL1_08865</name>
</gene>
<dbReference type="CDD" id="cd06159">
    <property type="entry name" value="S2P-M50_PDZ_Arch"/>
    <property type="match status" value="1"/>
</dbReference>
<accession>A0A2R4X257</accession>
<dbReference type="Proteomes" id="UP000244727">
    <property type="component" value="Chromosome"/>
</dbReference>
<keyword evidence="8" id="KW-1185">Reference proteome</keyword>
<evidence type="ECO:0000313" key="7">
    <source>
        <dbReference type="EMBL" id="AWB27813.1"/>
    </source>
</evidence>
<dbReference type="GO" id="GO:0012505">
    <property type="term" value="C:endomembrane system"/>
    <property type="evidence" value="ECO:0007669"/>
    <property type="project" value="UniProtKB-SubCell"/>
</dbReference>
<feature type="domain" description="PDZ" evidence="6">
    <location>
        <begin position="204"/>
        <end position="272"/>
    </location>
</feature>